<dbReference type="Pfam" id="PF00801">
    <property type="entry name" value="PKD"/>
    <property type="match status" value="1"/>
</dbReference>
<accession>A0A9E2F733</accession>
<dbReference type="NCBIfam" id="TIGR04131">
    <property type="entry name" value="Bac_Flav_CTERM"/>
    <property type="match status" value="1"/>
</dbReference>
<evidence type="ECO:0000313" key="3">
    <source>
        <dbReference type="Proteomes" id="UP000811545"/>
    </source>
</evidence>
<dbReference type="Proteomes" id="UP000811545">
    <property type="component" value="Unassembled WGS sequence"/>
</dbReference>
<proteinExistence type="predicted"/>
<comment type="caution">
    <text evidence="2">The sequence shown here is derived from an EMBL/GenBank/DDBJ whole genome shotgun (WGS) entry which is preliminary data.</text>
</comment>
<feature type="domain" description="PKD" evidence="1">
    <location>
        <begin position="139"/>
        <end position="193"/>
    </location>
</feature>
<organism evidence="2 3">
    <name type="scientific">Psychracetigena formicireducens</name>
    <dbReference type="NCBI Taxonomy" id="2986056"/>
    <lineage>
        <taxon>Bacteria</taxon>
        <taxon>Bacillati</taxon>
        <taxon>Candidatus Lithacetigenota</taxon>
        <taxon>Candidatus Psychracetigena</taxon>
    </lineage>
</organism>
<dbReference type="InterPro" id="IPR000601">
    <property type="entry name" value="PKD_dom"/>
</dbReference>
<evidence type="ECO:0000259" key="1">
    <source>
        <dbReference type="PROSITE" id="PS50093"/>
    </source>
</evidence>
<dbReference type="InterPro" id="IPR026341">
    <property type="entry name" value="T9SS_type_B"/>
</dbReference>
<dbReference type="AlphaFoldDB" id="A0A9E2F733"/>
<gene>
    <name evidence="2" type="ORF">DDT42_01859</name>
</gene>
<dbReference type="PROSITE" id="PS50093">
    <property type="entry name" value="PKD"/>
    <property type="match status" value="2"/>
</dbReference>
<dbReference type="SMART" id="SM00089">
    <property type="entry name" value="PKD"/>
    <property type="match status" value="2"/>
</dbReference>
<dbReference type="Pfam" id="PF18911">
    <property type="entry name" value="PKD_4"/>
    <property type="match status" value="1"/>
</dbReference>
<dbReference type="InterPro" id="IPR022409">
    <property type="entry name" value="PKD/Chitinase_dom"/>
</dbReference>
<dbReference type="SUPFAM" id="SSF49299">
    <property type="entry name" value="PKD domain"/>
    <property type="match status" value="2"/>
</dbReference>
<dbReference type="InterPro" id="IPR013783">
    <property type="entry name" value="Ig-like_fold"/>
</dbReference>
<dbReference type="InterPro" id="IPR035986">
    <property type="entry name" value="PKD_dom_sf"/>
</dbReference>
<protein>
    <recommendedName>
        <fullName evidence="1">PKD domain-containing protein</fullName>
    </recommendedName>
</protein>
<evidence type="ECO:0000313" key="2">
    <source>
        <dbReference type="EMBL" id="MBT9145980.1"/>
    </source>
</evidence>
<dbReference type="CDD" id="cd00146">
    <property type="entry name" value="PKD"/>
    <property type="match status" value="2"/>
</dbReference>
<dbReference type="Gene3D" id="2.60.40.10">
    <property type="entry name" value="Immunoglobulins"/>
    <property type="match status" value="2"/>
</dbReference>
<name>A0A9E2F733_PSYF1</name>
<reference evidence="2 3" key="1">
    <citation type="journal article" date="2021" name="bioRxiv">
        <title>Unique metabolic strategies in Hadean analogues reveal hints for primordial physiology.</title>
        <authorList>
            <person name="Nobu M.K."/>
            <person name="Nakai R."/>
            <person name="Tamazawa S."/>
            <person name="Mori H."/>
            <person name="Toyoda A."/>
            <person name="Ijiri A."/>
            <person name="Suzuki S."/>
            <person name="Kurokawa K."/>
            <person name="Kamagata Y."/>
            <person name="Tamaki H."/>
        </authorList>
    </citation>
    <scope>NUCLEOTIDE SEQUENCE [LARGE SCALE GENOMIC DNA]</scope>
    <source>
        <strain evidence="2">BS525</strain>
    </source>
</reference>
<dbReference type="EMBL" id="QLTW01000251">
    <property type="protein sequence ID" value="MBT9145980.1"/>
    <property type="molecule type" value="Genomic_DNA"/>
</dbReference>
<feature type="domain" description="PKD" evidence="1">
    <location>
        <begin position="56"/>
        <end position="104"/>
    </location>
</feature>
<dbReference type="Pfam" id="PF13585">
    <property type="entry name" value="CHU_C"/>
    <property type="match status" value="1"/>
</dbReference>
<sequence>MFSISTTGCIDSIIKIVVVKPILPIAAFNPIGGDTLRGCKPFRIQVQNNSRFASNFEWSFGNGVTYDVRNPPAVTYFDAGTYSITLIAKNSLGNDTLIRRDVVVVDEEPAASFSFSPPVITLPNDVVRFQNLSIGATQYLWIFGDGSTSTEVNPEYIYKDTGSFSVTLIAISEAGCRDTLQIRNAVKAENNGRIQVPNAFTPFSSTNVNDVFLPVMDGAASFRMQIFNRWGEIIFESNDAKTGWDGRHRGKNCTPDLYTYVIGVSFSDGSSKTLKGGVYLIK</sequence>